<evidence type="ECO:0000256" key="1">
    <source>
        <dbReference type="ARBA" id="ARBA00004141"/>
    </source>
</evidence>
<feature type="domain" description="Major facilitator superfamily (MFS) profile" evidence="7">
    <location>
        <begin position="30"/>
        <end position="151"/>
    </location>
</feature>
<protein>
    <submittedName>
        <fullName evidence="8">Inositol transporter 4-like</fullName>
    </submittedName>
</protein>
<feature type="transmembrane region" description="Helical" evidence="6">
    <location>
        <begin position="67"/>
        <end position="87"/>
    </location>
</feature>
<evidence type="ECO:0000256" key="2">
    <source>
        <dbReference type="ARBA" id="ARBA00022448"/>
    </source>
</evidence>
<dbReference type="PANTHER" id="PTHR48020:SF24">
    <property type="entry name" value="INOSITOL TRANSPORTER 4"/>
    <property type="match status" value="1"/>
</dbReference>
<evidence type="ECO:0000256" key="4">
    <source>
        <dbReference type="ARBA" id="ARBA00022989"/>
    </source>
</evidence>
<gene>
    <name evidence="8" type="ORF">Pyn_02340</name>
</gene>
<dbReference type="InterPro" id="IPR036259">
    <property type="entry name" value="MFS_trans_sf"/>
</dbReference>
<keyword evidence="9" id="KW-1185">Reference proteome</keyword>
<reference evidence="8 9" key="1">
    <citation type="submission" date="2018-02" db="EMBL/GenBank/DDBJ databases">
        <title>Draft genome of wild Prunus yedoensis var. nudiflora.</title>
        <authorList>
            <person name="Baek S."/>
            <person name="Kim J.-H."/>
            <person name="Choi K."/>
            <person name="Kim G.-B."/>
            <person name="Cho A."/>
            <person name="Jang H."/>
            <person name="Shin C.-H."/>
            <person name="Yu H.-J."/>
            <person name="Mun J.-H."/>
        </authorList>
    </citation>
    <scope>NUCLEOTIDE SEQUENCE [LARGE SCALE GENOMIC DNA]</scope>
    <source>
        <strain evidence="9">cv. Jeju island</strain>
        <tissue evidence="8">Leaf</tissue>
    </source>
</reference>
<sequence length="151" mass="16530">MVEGGAHPSSKTEFTECWRTTWKTPYIMRLALSAGIGGLLFGYDTGVISGALLYIREDFREVDRKTWLQETIVSMAVAGAIIGAAFGGWMNDALGRKKSILIADVVFFVGAIVYGCGSSSVGDHHWKNYSWCGSWNGFHDRTPLHLGSFSS</sequence>
<comment type="caution">
    <text evidence="8">The sequence shown here is derived from an EMBL/GenBank/DDBJ whole genome shotgun (WGS) entry which is preliminary data.</text>
</comment>
<feature type="transmembrane region" description="Helical" evidence="6">
    <location>
        <begin position="30"/>
        <end position="55"/>
    </location>
</feature>
<evidence type="ECO:0000256" key="6">
    <source>
        <dbReference type="SAM" id="Phobius"/>
    </source>
</evidence>
<keyword evidence="3 6" id="KW-0812">Transmembrane</keyword>
<dbReference type="GO" id="GO:0005366">
    <property type="term" value="F:myo-inositol:proton symporter activity"/>
    <property type="evidence" value="ECO:0007669"/>
    <property type="project" value="TreeGrafter"/>
</dbReference>
<dbReference type="InterPro" id="IPR020846">
    <property type="entry name" value="MFS_dom"/>
</dbReference>
<accession>A0A314Y9M5</accession>
<keyword evidence="4 6" id="KW-1133">Transmembrane helix</keyword>
<dbReference type="PANTHER" id="PTHR48020">
    <property type="entry name" value="PROTON MYO-INOSITOL COTRANSPORTER"/>
    <property type="match status" value="1"/>
</dbReference>
<dbReference type="InterPro" id="IPR005828">
    <property type="entry name" value="MFS_sugar_transport-like"/>
</dbReference>
<dbReference type="SUPFAM" id="SSF103473">
    <property type="entry name" value="MFS general substrate transporter"/>
    <property type="match status" value="1"/>
</dbReference>
<dbReference type="GO" id="GO:0016020">
    <property type="term" value="C:membrane"/>
    <property type="evidence" value="ECO:0007669"/>
    <property type="project" value="UniProtKB-SubCell"/>
</dbReference>
<comment type="subcellular location">
    <subcellularLocation>
        <location evidence="1">Membrane</location>
        <topology evidence="1">Multi-pass membrane protein</topology>
    </subcellularLocation>
</comment>
<evidence type="ECO:0000313" key="8">
    <source>
        <dbReference type="EMBL" id="PQQ00764.1"/>
    </source>
</evidence>
<keyword evidence="5 6" id="KW-0472">Membrane</keyword>
<dbReference type="Pfam" id="PF00083">
    <property type="entry name" value="Sugar_tr"/>
    <property type="match status" value="1"/>
</dbReference>
<evidence type="ECO:0000259" key="7">
    <source>
        <dbReference type="PROSITE" id="PS50850"/>
    </source>
</evidence>
<feature type="transmembrane region" description="Helical" evidence="6">
    <location>
        <begin position="99"/>
        <end position="117"/>
    </location>
</feature>
<dbReference type="PROSITE" id="PS50850">
    <property type="entry name" value="MFS"/>
    <property type="match status" value="1"/>
</dbReference>
<proteinExistence type="predicted"/>
<keyword evidence="2" id="KW-0813">Transport</keyword>
<dbReference type="Gene3D" id="1.20.1250.20">
    <property type="entry name" value="MFS general substrate transporter like domains"/>
    <property type="match status" value="1"/>
</dbReference>
<dbReference type="STRING" id="2094558.A0A314Y9M5"/>
<dbReference type="EMBL" id="PJQY01001653">
    <property type="protein sequence ID" value="PQQ00764.1"/>
    <property type="molecule type" value="Genomic_DNA"/>
</dbReference>
<evidence type="ECO:0000256" key="5">
    <source>
        <dbReference type="ARBA" id="ARBA00023136"/>
    </source>
</evidence>
<dbReference type="AlphaFoldDB" id="A0A314Y9M5"/>
<dbReference type="Proteomes" id="UP000250321">
    <property type="component" value="Unassembled WGS sequence"/>
</dbReference>
<organism evidence="8 9">
    <name type="scientific">Prunus yedoensis var. nudiflora</name>
    <dbReference type="NCBI Taxonomy" id="2094558"/>
    <lineage>
        <taxon>Eukaryota</taxon>
        <taxon>Viridiplantae</taxon>
        <taxon>Streptophyta</taxon>
        <taxon>Embryophyta</taxon>
        <taxon>Tracheophyta</taxon>
        <taxon>Spermatophyta</taxon>
        <taxon>Magnoliopsida</taxon>
        <taxon>eudicotyledons</taxon>
        <taxon>Gunneridae</taxon>
        <taxon>Pentapetalae</taxon>
        <taxon>rosids</taxon>
        <taxon>fabids</taxon>
        <taxon>Rosales</taxon>
        <taxon>Rosaceae</taxon>
        <taxon>Amygdaloideae</taxon>
        <taxon>Amygdaleae</taxon>
        <taxon>Prunus</taxon>
    </lineage>
</organism>
<dbReference type="OrthoDB" id="6339427at2759"/>
<evidence type="ECO:0000256" key="3">
    <source>
        <dbReference type="ARBA" id="ARBA00022692"/>
    </source>
</evidence>
<name>A0A314Y9M5_PRUYE</name>
<evidence type="ECO:0000313" key="9">
    <source>
        <dbReference type="Proteomes" id="UP000250321"/>
    </source>
</evidence>
<dbReference type="InterPro" id="IPR050814">
    <property type="entry name" value="Myo-inositol_Transporter"/>
</dbReference>